<feature type="chain" id="PRO_5007163671" description="Lipoprotein" evidence="1">
    <location>
        <begin position="26"/>
        <end position="70"/>
    </location>
</feature>
<evidence type="ECO:0000256" key="1">
    <source>
        <dbReference type="SAM" id="SignalP"/>
    </source>
</evidence>
<dbReference type="Proteomes" id="UP000023435">
    <property type="component" value="Unassembled WGS sequence"/>
</dbReference>
<evidence type="ECO:0008006" key="4">
    <source>
        <dbReference type="Google" id="ProtNLM"/>
    </source>
</evidence>
<gene>
    <name evidence="2" type="ORF">AZ78_3180</name>
</gene>
<dbReference type="EMBL" id="JAJA02000001">
    <property type="protein sequence ID" value="KWS05628.1"/>
    <property type="molecule type" value="Genomic_DNA"/>
</dbReference>
<feature type="signal peptide" evidence="1">
    <location>
        <begin position="1"/>
        <end position="25"/>
    </location>
</feature>
<keyword evidence="1" id="KW-0732">Signal</keyword>
<dbReference type="RefSeq" id="WP_036105448.1">
    <property type="nucleotide sequence ID" value="NZ_JAJA02000001.1"/>
</dbReference>
<evidence type="ECO:0000313" key="3">
    <source>
        <dbReference type="Proteomes" id="UP000023435"/>
    </source>
</evidence>
<dbReference type="GeneID" id="97906031"/>
<accession>A0A120AH55</accession>
<keyword evidence="3" id="KW-1185">Reference proteome</keyword>
<protein>
    <recommendedName>
        <fullName evidence="4">Lipoprotein</fullName>
    </recommendedName>
</protein>
<organism evidence="2 3">
    <name type="scientific">Lysobacter capsici AZ78</name>
    <dbReference type="NCBI Taxonomy" id="1444315"/>
    <lineage>
        <taxon>Bacteria</taxon>
        <taxon>Pseudomonadati</taxon>
        <taxon>Pseudomonadota</taxon>
        <taxon>Gammaproteobacteria</taxon>
        <taxon>Lysobacterales</taxon>
        <taxon>Lysobacteraceae</taxon>
        <taxon>Lysobacter</taxon>
    </lineage>
</organism>
<proteinExistence type="predicted"/>
<dbReference type="AlphaFoldDB" id="A0A120AH55"/>
<reference evidence="2 3" key="1">
    <citation type="journal article" date="2014" name="Genome Announc.">
        <title>Draft Genome Sequence of Lysobacter capsici AZ78, a Bacterium Antagonistic to Plant-Pathogenic Oomycetes.</title>
        <authorList>
            <person name="Puopolo G."/>
            <person name="Sonego P."/>
            <person name="Engelen K."/>
            <person name="Pertot I."/>
        </authorList>
    </citation>
    <scope>NUCLEOTIDE SEQUENCE [LARGE SCALE GENOMIC DNA]</scope>
    <source>
        <strain evidence="2 3">AZ78</strain>
    </source>
</reference>
<evidence type="ECO:0000313" key="2">
    <source>
        <dbReference type="EMBL" id="KWS05628.1"/>
    </source>
</evidence>
<name>A0A120AH55_9GAMM</name>
<dbReference type="OrthoDB" id="6026818at2"/>
<comment type="caution">
    <text evidence="2">The sequence shown here is derived from an EMBL/GenBank/DDBJ whole genome shotgun (WGS) entry which is preliminary data.</text>
</comment>
<sequence length="70" mass="7572">MIRTTKLMTLCAFVFGLSFATTAFAACNSGCFSRCQTAAINQCLADGGGDDCYTDVTYYHCYRNCGCIIP</sequence>
<dbReference type="PROSITE" id="PS51257">
    <property type="entry name" value="PROKAR_LIPOPROTEIN"/>
    <property type="match status" value="1"/>
</dbReference>